<organism evidence="4 5">
    <name type="scientific">Vibrio hippocampi</name>
    <dbReference type="NCBI Taxonomy" id="654686"/>
    <lineage>
        <taxon>Bacteria</taxon>
        <taxon>Pseudomonadati</taxon>
        <taxon>Pseudomonadota</taxon>
        <taxon>Gammaproteobacteria</taxon>
        <taxon>Vibrionales</taxon>
        <taxon>Vibrionaceae</taxon>
        <taxon>Vibrio</taxon>
    </lineage>
</organism>
<dbReference type="InterPro" id="IPR029058">
    <property type="entry name" value="AB_hydrolase_fold"/>
</dbReference>
<dbReference type="PANTHER" id="PTHR48081:SF13">
    <property type="entry name" value="ALPHA_BETA HYDROLASE"/>
    <property type="match status" value="1"/>
</dbReference>
<protein>
    <submittedName>
        <fullName evidence="4">Acetyl esterase</fullName>
        <ecNumber evidence="4">3.1.1.-</ecNumber>
    </submittedName>
</protein>
<dbReference type="EMBL" id="CAKLCM010000003">
    <property type="protein sequence ID" value="CAH0529878.1"/>
    <property type="molecule type" value="Genomic_DNA"/>
</dbReference>
<keyword evidence="5" id="KW-1185">Reference proteome</keyword>
<comment type="caution">
    <text evidence="4">The sequence shown here is derived from an EMBL/GenBank/DDBJ whole genome shotgun (WGS) entry which is preliminary data.</text>
</comment>
<reference evidence="4" key="1">
    <citation type="submission" date="2021-12" db="EMBL/GenBank/DDBJ databases">
        <authorList>
            <person name="Rodrigo-Torres L."/>
            <person name="Arahal R. D."/>
            <person name="Lucena T."/>
        </authorList>
    </citation>
    <scope>NUCLEOTIDE SEQUENCE</scope>
    <source>
        <strain evidence="4">CECT 8226</strain>
    </source>
</reference>
<evidence type="ECO:0000256" key="1">
    <source>
        <dbReference type="ARBA" id="ARBA00022801"/>
    </source>
</evidence>
<evidence type="ECO:0000313" key="4">
    <source>
        <dbReference type="EMBL" id="CAH0529878.1"/>
    </source>
</evidence>
<evidence type="ECO:0000259" key="3">
    <source>
        <dbReference type="Pfam" id="PF20434"/>
    </source>
</evidence>
<dbReference type="GO" id="GO:0016787">
    <property type="term" value="F:hydrolase activity"/>
    <property type="evidence" value="ECO:0007669"/>
    <property type="project" value="UniProtKB-KW"/>
</dbReference>
<dbReference type="SUPFAM" id="SSF53474">
    <property type="entry name" value="alpha/beta-Hydrolases"/>
    <property type="match status" value="1"/>
</dbReference>
<dbReference type="RefSeq" id="WP_237486436.1">
    <property type="nucleotide sequence ID" value="NZ_CAKLCM010000003.1"/>
</dbReference>
<name>A0ABN8DM36_9VIBR</name>
<feature type="domain" description="BD-FAE-like" evidence="3">
    <location>
        <begin position="42"/>
        <end position="251"/>
    </location>
</feature>
<dbReference type="Proteomes" id="UP000838160">
    <property type="component" value="Unassembled WGS sequence"/>
</dbReference>
<evidence type="ECO:0000256" key="2">
    <source>
        <dbReference type="SAM" id="SignalP"/>
    </source>
</evidence>
<dbReference type="Gene3D" id="3.40.50.1820">
    <property type="entry name" value="alpha/beta hydrolase"/>
    <property type="match status" value="1"/>
</dbReference>
<dbReference type="InterPro" id="IPR049492">
    <property type="entry name" value="BD-FAE-like_dom"/>
</dbReference>
<proteinExistence type="predicted"/>
<evidence type="ECO:0000313" key="5">
    <source>
        <dbReference type="Proteomes" id="UP000838160"/>
    </source>
</evidence>
<dbReference type="PANTHER" id="PTHR48081">
    <property type="entry name" value="AB HYDROLASE SUPERFAMILY PROTEIN C4A8.06C"/>
    <property type="match status" value="1"/>
</dbReference>
<gene>
    <name evidence="4" type="primary">aes</name>
    <name evidence="4" type="ORF">VHP8226_03634</name>
</gene>
<dbReference type="InterPro" id="IPR050300">
    <property type="entry name" value="GDXG_lipolytic_enzyme"/>
</dbReference>
<dbReference type="EC" id="3.1.1.-" evidence="4"/>
<feature type="chain" id="PRO_5046255197" evidence="2">
    <location>
        <begin position="21"/>
        <end position="295"/>
    </location>
</feature>
<keyword evidence="1 4" id="KW-0378">Hydrolase</keyword>
<accession>A0ABN8DM36</accession>
<dbReference type="Pfam" id="PF20434">
    <property type="entry name" value="BD-FAE"/>
    <property type="match status" value="1"/>
</dbReference>
<sequence length="295" mass="32502">MNMVLKGLLVSALITPAAHASDAFHVEKDIVYKRVGEREIKLDIYTPNLQAKQQYPLLVWVHGGAWKRGSKDAIPTKNPLLLESVLEQGYALASVDYRLSGEATFPAPVQDINDALNFLHDEASRYHIDANNVVMMGRSAGGHLAGFIGATNTAYGDVDFYSQPKYHVSAVVSFFGPTDLLALGQKGGRPTSKKSSVSRFLGDIPANIPKLAEQASTTTYINEQTPPYIQLHGTLDKRVPLSQSEVLKQKLDKFGVENQLFIEEGVGHSAPIFDTEKYVPHVLTFLQKHFPSQNQ</sequence>
<feature type="signal peptide" evidence="2">
    <location>
        <begin position="1"/>
        <end position="20"/>
    </location>
</feature>
<keyword evidence="2" id="KW-0732">Signal</keyword>